<dbReference type="SUPFAM" id="SSF52047">
    <property type="entry name" value="RNI-like"/>
    <property type="match status" value="1"/>
</dbReference>
<dbReference type="OMA" id="ASTHITG"/>
<dbReference type="Gene3D" id="3.80.10.10">
    <property type="entry name" value="Ribonuclease Inhibitor"/>
    <property type="match status" value="1"/>
</dbReference>
<reference evidence="1 2" key="1">
    <citation type="journal article" date="2006" name="Science">
        <title>Phytophthora genome sequences uncover evolutionary origins and mechanisms of pathogenesis.</title>
        <authorList>
            <person name="Tyler B.M."/>
            <person name="Tripathy S."/>
            <person name="Zhang X."/>
            <person name="Dehal P."/>
            <person name="Jiang R.H."/>
            <person name="Aerts A."/>
            <person name="Arredondo F.D."/>
            <person name="Baxter L."/>
            <person name="Bensasson D."/>
            <person name="Beynon J.L."/>
            <person name="Chapman J."/>
            <person name="Damasceno C.M."/>
            <person name="Dorrance A.E."/>
            <person name="Dou D."/>
            <person name="Dickerman A.W."/>
            <person name="Dubchak I.L."/>
            <person name="Garbelotto M."/>
            <person name="Gijzen M."/>
            <person name="Gordon S.G."/>
            <person name="Govers F."/>
            <person name="Grunwald N.J."/>
            <person name="Huang W."/>
            <person name="Ivors K.L."/>
            <person name="Jones R.W."/>
            <person name="Kamoun S."/>
            <person name="Krampis K."/>
            <person name="Lamour K.H."/>
            <person name="Lee M.K."/>
            <person name="McDonald W.H."/>
            <person name="Medina M."/>
            <person name="Meijer H.J."/>
            <person name="Nordberg E.K."/>
            <person name="Maclean D.J."/>
            <person name="Ospina-Giraldo M.D."/>
            <person name="Morris P.F."/>
            <person name="Phuntumart V."/>
            <person name="Putnam N.H."/>
            <person name="Rash S."/>
            <person name="Rose J.K."/>
            <person name="Sakihama Y."/>
            <person name="Salamov A.A."/>
            <person name="Savidor A."/>
            <person name="Scheuring C.F."/>
            <person name="Smith B.M."/>
            <person name="Sobral B.W."/>
            <person name="Terry A."/>
            <person name="Torto-Alalibo T.A."/>
            <person name="Win J."/>
            <person name="Xu Z."/>
            <person name="Zhang H."/>
            <person name="Grigoriev I.V."/>
            <person name="Rokhsar D.S."/>
            <person name="Boore J.L."/>
        </authorList>
    </citation>
    <scope>NUCLEOTIDE SEQUENCE [LARGE SCALE GENOMIC DNA]</scope>
    <source>
        <strain evidence="1 2">P6497</strain>
    </source>
</reference>
<dbReference type="RefSeq" id="XP_009515119.1">
    <property type="nucleotide sequence ID" value="XM_009516824.1"/>
</dbReference>
<dbReference type="AlphaFoldDB" id="G4YK82"/>
<evidence type="ECO:0000313" key="2">
    <source>
        <dbReference type="Proteomes" id="UP000002640"/>
    </source>
</evidence>
<protein>
    <submittedName>
        <fullName evidence="1">Uncharacterized protein</fullName>
    </submittedName>
</protein>
<accession>G4YK82</accession>
<sequence length="579" mass="66771">MEFYYYSYSESLLPTRRCPPWKLLKEVAMKLTAHYLQETITLYLKFGTEEEVAKLQHESFVRGGFIRDLRLHIGRKGRWHYGENKFMELRDETEKAQVDWGAILANCPALERLDLRLVPLESKHLPLLLNAAGKHCLQLDALVLPRREEGNKVVKGKKIETVMKELYEAIEQMYVKGGRGGLKQLTVPTRNEAERHRSITEFLENVMKFCPNVEYLDGPEQVFHGYNGVRCDDKWMMSLDTWEQFSKTCTSLRKFHWAAMPFADPFFSAFGAYPKMQLKELTLTANLLWTWKEYFKHCDHATATAIKNCHGKDAKNIRALFKGCPGLSRLIVEVDSQKYNPTPARLFTLDEYGDKFWGSVVTHCPLLRRLAIRNCSNFEEKTVTFTDVTLFKLAELKYLGLTESNLAVMCTGDGIFDFMRLVIEKNCRTGNTFEIDLRIGGQQGSVPRFYSVVIALLRRLAAVSEKDFGAAARRQKFEVYLANPYKSKLNKQWSGSYMCGQLRPLLERVQKQHPSLKASTHITGQTGDSFSRIDLLTLIWSRDHFGNNLFINGPDDEDYEPPDLNLPRDTINLADYLFR</sequence>
<dbReference type="InParanoid" id="G4YK82"/>
<dbReference type="KEGG" id="psoj:PHYSODRAFT_308881"/>
<evidence type="ECO:0000313" key="1">
    <source>
        <dbReference type="EMBL" id="EGZ27844.1"/>
    </source>
</evidence>
<dbReference type="Proteomes" id="UP000002640">
    <property type="component" value="Unassembled WGS sequence"/>
</dbReference>
<dbReference type="EMBL" id="JH159151">
    <property type="protein sequence ID" value="EGZ27844.1"/>
    <property type="molecule type" value="Genomic_DNA"/>
</dbReference>
<gene>
    <name evidence="1" type="ORF">PHYSODRAFT_308881</name>
</gene>
<proteinExistence type="predicted"/>
<keyword evidence="2" id="KW-1185">Reference proteome</keyword>
<dbReference type="GeneID" id="20643082"/>
<name>G4YK82_PHYSP</name>
<organism evidence="1 2">
    <name type="scientific">Phytophthora sojae (strain P6497)</name>
    <name type="common">Soybean stem and root rot agent</name>
    <name type="synonym">Phytophthora megasperma f. sp. glycines</name>
    <dbReference type="NCBI Taxonomy" id="1094619"/>
    <lineage>
        <taxon>Eukaryota</taxon>
        <taxon>Sar</taxon>
        <taxon>Stramenopiles</taxon>
        <taxon>Oomycota</taxon>
        <taxon>Peronosporomycetes</taxon>
        <taxon>Peronosporales</taxon>
        <taxon>Peronosporaceae</taxon>
        <taxon>Phytophthora</taxon>
    </lineage>
</organism>
<dbReference type="InterPro" id="IPR032675">
    <property type="entry name" value="LRR_dom_sf"/>
</dbReference>